<name>D9SW71_CLOC7</name>
<dbReference type="RefSeq" id="WP_010075918.1">
    <property type="nucleotide sequence ID" value="NC_014393.1"/>
</dbReference>
<accession>D9SW71</accession>
<dbReference type="Gene3D" id="1.10.287.1490">
    <property type="match status" value="1"/>
</dbReference>
<evidence type="ECO:0000259" key="2">
    <source>
        <dbReference type="Pfam" id="PF02591"/>
    </source>
</evidence>
<evidence type="ECO:0000313" key="3">
    <source>
        <dbReference type="EMBL" id="ADL51215.1"/>
    </source>
</evidence>
<organism evidence="3 4">
    <name type="scientific">Clostridium cellulovorans (strain ATCC 35296 / DSM 3052 / OCM 3 / 743B)</name>
    <dbReference type="NCBI Taxonomy" id="573061"/>
    <lineage>
        <taxon>Bacteria</taxon>
        <taxon>Bacillati</taxon>
        <taxon>Bacillota</taxon>
        <taxon>Clostridia</taxon>
        <taxon>Eubacteriales</taxon>
        <taxon>Clostridiaceae</taxon>
        <taxon>Clostridium</taxon>
    </lineage>
</organism>
<evidence type="ECO:0000313" key="4">
    <source>
        <dbReference type="Proteomes" id="UP000002730"/>
    </source>
</evidence>
<keyword evidence="4" id="KW-1185">Reference proteome</keyword>
<feature type="domain" description="C4-type zinc ribbon" evidence="2">
    <location>
        <begin position="134"/>
        <end position="166"/>
    </location>
</feature>
<gene>
    <name evidence="3" type="ordered locus">Clocel_1462</name>
</gene>
<reference evidence="3 4" key="1">
    <citation type="submission" date="2010-08" db="EMBL/GenBank/DDBJ databases">
        <title>Complete sequence of Clostridium cellulovorans 743B.</title>
        <authorList>
            <consortium name="US DOE Joint Genome Institute"/>
            <person name="Lucas S."/>
            <person name="Copeland A."/>
            <person name="Lapidus A."/>
            <person name="Cheng J.-F."/>
            <person name="Bruce D."/>
            <person name="Goodwin L."/>
            <person name="Pitluck S."/>
            <person name="Chertkov O."/>
            <person name="Detter J.C."/>
            <person name="Han C."/>
            <person name="Tapia R."/>
            <person name="Land M."/>
            <person name="Hauser L."/>
            <person name="Chang Y.-J."/>
            <person name="Jeffries C."/>
            <person name="Kyrpides N."/>
            <person name="Ivanova N."/>
            <person name="Mikhailova N."/>
            <person name="Hemme C.L."/>
            <person name="Woyke T."/>
        </authorList>
    </citation>
    <scope>NUCLEOTIDE SEQUENCE [LARGE SCALE GENOMIC DNA]</scope>
    <source>
        <strain evidence="4">ATCC 35296 / DSM 3052 / OCM 3 / 743B</strain>
    </source>
</reference>
<dbReference type="KEGG" id="ccb:Clocel_1462"/>
<keyword evidence="1" id="KW-0175">Coiled coil</keyword>
<dbReference type="OrthoDB" id="9795058at2"/>
<dbReference type="InterPro" id="IPR003743">
    <property type="entry name" value="Zf-RING_7"/>
</dbReference>
<proteinExistence type="predicted"/>
<evidence type="ECO:0000256" key="1">
    <source>
        <dbReference type="SAM" id="Coils"/>
    </source>
</evidence>
<protein>
    <recommendedName>
        <fullName evidence="2">C4-type zinc ribbon domain-containing protein</fullName>
    </recommendedName>
</protein>
<dbReference type="HOGENOM" id="CLU_073076_1_0_9"/>
<sequence length="180" mass="21204">MVVLEQLSELQKNLEIIEENNKIIRSGSNIYILNKAKRDYENFKALYEKKIIHKETLKEEDIDKLQVELYYKKETFHSVKRVMKEKIQRANEEIEKAQAEVARLKKEIPEKYLIIFFGILETQTSPISTIKNSRCSACKHKIEDNEIYNINNNDEIVFCPSCGRILSHSHKKDDKKCIAK</sequence>
<dbReference type="AlphaFoldDB" id="D9SW71"/>
<dbReference type="STRING" id="573061.Clocel_1462"/>
<dbReference type="Proteomes" id="UP000002730">
    <property type="component" value="Chromosome"/>
</dbReference>
<feature type="coiled-coil region" evidence="1">
    <location>
        <begin position="80"/>
        <end position="107"/>
    </location>
</feature>
<dbReference type="EMBL" id="CP002160">
    <property type="protein sequence ID" value="ADL51215.1"/>
    <property type="molecule type" value="Genomic_DNA"/>
</dbReference>
<dbReference type="Pfam" id="PF02591">
    <property type="entry name" value="Zn_ribbon_9"/>
    <property type="match status" value="1"/>
</dbReference>